<dbReference type="Proteomes" id="UP000198418">
    <property type="component" value="Unassembled WGS sequence"/>
</dbReference>
<dbReference type="InterPro" id="IPR048301">
    <property type="entry name" value="NucS_C"/>
</dbReference>
<sequence>MHPSYRDWLRRAVPSEATWRTKLSELKRVEAVYGDMDSLYDQDELQSLLEELAYSSEDQRRNRPNPSRLTINGDVRNNLASYKAAVQKYARFRQDFELESARIEVSTPASDAVDLLAEGDRTFSMERDLQAALHKEISQLEAGLVIADGGAEKAVASGRIDILAKDSSGAWVVIELKAVKAPRDAVAQLLAYMGDILAETNESVRGILIAPDFDARALSAARVVPSVKLVSYGFRFSFSPLAA</sequence>
<protein>
    <recommendedName>
        <fullName evidence="2">Endonuclease NucS C-terminal domain-containing protein</fullName>
    </recommendedName>
</protein>
<evidence type="ECO:0000256" key="1">
    <source>
        <dbReference type="ARBA" id="ARBA00023125"/>
    </source>
</evidence>
<dbReference type="CDD" id="cd22341">
    <property type="entry name" value="NucS-like"/>
    <property type="match status" value="1"/>
</dbReference>
<dbReference type="Pfam" id="PF01939">
    <property type="entry name" value="NucS_C"/>
    <property type="match status" value="1"/>
</dbReference>
<dbReference type="PANTHER" id="PTHR38814:SF1">
    <property type="entry name" value="ENDONUCLEASE NUCS"/>
    <property type="match status" value="1"/>
</dbReference>
<evidence type="ECO:0000313" key="3">
    <source>
        <dbReference type="EMBL" id="SNB71203.1"/>
    </source>
</evidence>
<dbReference type="GO" id="GO:0003677">
    <property type="term" value="F:DNA binding"/>
    <property type="evidence" value="ECO:0007669"/>
    <property type="project" value="UniProtKB-KW"/>
</dbReference>
<keyword evidence="4" id="KW-1185">Reference proteome</keyword>
<dbReference type="EMBL" id="FYDG01000004">
    <property type="protein sequence ID" value="SNB71203.1"/>
    <property type="molecule type" value="Genomic_DNA"/>
</dbReference>
<organism evidence="3 4">
    <name type="scientific">Rhodoblastus acidophilus</name>
    <name type="common">Rhodopseudomonas acidophila</name>
    <dbReference type="NCBI Taxonomy" id="1074"/>
    <lineage>
        <taxon>Bacteria</taxon>
        <taxon>Pseudomonadati</taxon>
        <taxon>Pseudomonadota</taxon>
        <taxon>Alphaproteobacteria</taxon>
        <taxon>Hyphomicrobiales</taxon>
        <taxon>Rhodoblastaceae</taxon>
        <taxon>Rhodoblastus</taxon>
    </lineage>
</organism>
<dbReference type="InterPro" id="IPR002793">
    <property type="entry name" value="Endonuclease_NucS"/>
</dbReference>
<dbReference type="Gene3D" id="3.40.1350.10">
    <property type="match status" value="1"/>
</dbReference>
<evidence type="ECO:0000313" key="4">
    <source>
        <dbReference type="Proteomes" id="UP000198418"/>
    </source>
</evidence>
<name>A0A212RG46_RHOAC</name>
<dbReference type="PANTHER" id="PTHR38814">
    <property type="entry name" value="ENDONUCLEASE NUCS"/>
    <property type="match status" value="1"/>
</dbReference>
<accession>A0A212RG46</accession>
<dbReference type="GO" id="GO:0004519">
    <property type="term" value="F:endonuclease activity"/>
    <property type="evidence" value="ECO:0007669"/>
    <property type="project" value="InterPro"/>
</dbReference>
<dbReference type="InterPro" id="IPR011856">
    <property type="entry name" value="tRNA_endonuc-like_dom_sf"/>
</dbReference>
<keyword evidence="1" id="KW-0238">DNA-binding</keyword>
<gene>
    <name evidence="3" type="ORF">SAMN06265338_104106</name>
</gene>
<reference evidence="4" key="1">
    <citation type="submission" date="2017-06" db="EMBL/GenBank/DDBJ databases">
        <authorList>
            <person name="Varghese N."/>
            <person name="Submissions S."/>
        </authorList>
    </citation>
    <scope>NUCLEOTIDE SEQUENCE [LARGE SCALE GENOMIC DNA]</scope>
    <source>
        <strain evidence="4">DSM 137</strain>
    </source>
</reference>
<evidence type="ECO:0000259" key="2">
    <source>
        <dbReference type="Pfam" id="PF01939"/>
    </source>
</evidence>
<proteinExistence type="predicted"/>
<feature type="domain" description="Endonuclease NucS C-terminal" evidence="2">
    <location>
        <begin position="126"/>
        <end position="217"/>
    </location>
</feature>
<dbReference type="AlphaFoldDB" id="A0A212RG46"/>